<feature type="transmembrane region" description="Helical" evidence="1">
    <location>
        <begin position="12"/>
        <end position="30"/>
    </location>
</feature>
<keyword evidence="3" id="KW-1185">Reference proteome</keyword>
<evidence type="ECO:0000256" key="1">
    <source>
        <dbReference type="SAM" id="Phobius"/>
    </source>
</evidence>
<name>A0AA39VWU4_ACESA</name>
<keyword evidence="1" id="KW-0812">Transmembrane</keyword>
<reference evidence="2" key="2">
    <citation type="submission" date="2023-06" db="EMBL/GenBank/DDBJ databases">
        <authorList>
            <person name="Swenson N.G."/>
            <person name="Wegrzyn J.L."/>
            <person name="Mcevoy S.L."/>
        </authorList>
    </citation>
    <scope>NUCLEOTIDE SEQUENCE</scope>
    <source>
        <strain evidence="2">NS2018</strain>
        <tissue evidence="2">Leaf</tissue>
    </source>
</reference>
<sequence length="77" mass="8349">MDSMLSSQEVVLAMAMEVSGAAVHVLALRLQESSQTTQFSIDQIPQSSQQVNLRSCISSVVYAMLMNILIGQFTGNL</sequence>
<keyword evidence="1" id="KW-1133">Transmembrane helix</keyword>
<organism evidence="2 3">
    <name type="scientific">Acer saccharum</name>
    <name type="common">Sugar maple</name>
    <dbReference type="NCBI Taxonomy" id="4024"/>
    <lineage>
        <taxon>Eukaryota</taxon>
        <taxon>Viridiplantae</taxon>
        <taxon>Streptophyta</taxon>
        <taxon>Embryophyta</taxon>
        <taxon>Tracheophyta</taxon>
        <taxon>Spermatophyta</taxon>
        <taxon>Magnoliopsida</taxon>
        <taxon>eudicotyledons</taxon>
        <taxon>Gunneridae</taxon>
        <taxon>Pentapetalae</taxon>
        <taxon>rosids</taxon>
        <taxon>malvids</taxon>
        <taxon>Sapindales</taxon>
        <taxon>Sapindaceae</taxon>
        <taxon>Hippocastanoideae</taxon>
        <taxon>Acereae</taxon>
        <taxon>Acer</taxon>
    </lineage>
</organism>
<dbReference type="Proteomes" id="UP001168877">
    <property type="component" value="Unassembled WGS sequence"/>
</dbReference>
<evidence type="ECO:0000313" key="3">
    <source>
        <dbReference type="Proteomes" id="UP001168877"/>
    </source>
</evidence>
<reference evidence="2" key="1">
    <citation type="journal article" date="2022" name="Plant J.">
        <title>Strategies of tolerance reflected in two North American maple genomes.</title>
        <authorList>
            <person name="McEvoy S.L."/>
            <person name="Sezen U.U."/>
            <person name="Trouern-Trend A."/>
            <person name="McMahon S.M."/>
            <person name="Schaberg P.G."/>
            <person name="Yang J."/>
            <person name="Wegrzyn J.L."/>
            <person name="Swenson N.G."/>
        </authorList>
    </citation>
    <scope>NUCLEOTIDE SEQUENCE</scope>
    <source>
        <strain evidence="2">NS2018</strain>
    </source>
</reference>
<feature type="transmembrane region" description="Helical" evidence="1">
    <location>
        <begin position="51"/>
        <end position="70"/>
    </location>
</feature>
<dbReference type="EMBL" id="JAUESC010000003">
    <property type="protein sequence ID" value="KAK0601554.1"/>
    <property type="molecule type" value="Genomic_DNA"/>
</dbReference>
<dbReference type="AlphaFoldDB" id="A0AA39VWU4"/>
<keyword evidence="1" id="KW-0472">Membrane</keyword>
<proteinExistence type="predicted"/>
<comment type="caution">
    <text evidence="2">The sequence shown here is derived from an EMBL/GenBank/DDBJ whole genome shotgun (WGS) entry which is preliminary data.</text>
</comment>
<gene>
    <name evidence="2" type="ORF">LWI29_025284</name>
</gene>
<accession>A0AA39VWU4</accession>
<protein>
    <submittedName>
        <fullName evidence="2">Uncharacterized protein</fullName>
    </submittedName>
</protein>
<evidence type="ECO:0000313" key="2">
    <source>
        <dbReference type="EMBL" id="KAK0601554.1"/>
    </source>
</evidence>